<gene>
    <name evidence="5 7" type="primary">tsf</name>
    <name evidence="7" type="ORF">COV01_01910</name>
</gene>
<dbReference type="InterPro" id="IPR014039">
    <property type="entry name" value="Transl_elong_EFTs/EF1B_dimer"/>
</dbReference>
<dbReference type="Gene3D" id="1.10.286.20">
    <property type="match status" value="1"/>
</dbReference>
<keyword evidence="5" id="KW-0963">Cytoplasm</keyword>
<dbReference type="SUPFAM" id="SSF46934">
    <property type="entry name" value="UBA-like"/>
    <property type="match status" value="1"/>
</dbReference>
<dbReference type="FunFam" id="1.10.8.10:FF:000001">
    <property type="entry name" value="Elongation factor Ts"/>
    <property type="match status" value="1"/>
</dbReference>
<proteinExistence type="inferred from homology"/>
<dbReference type="Proteomes" id="UP000228700">
    <property type="component" value="Unassembled WGS sequence"/>
</dbReference>
<evidence type="ECO:0000256" key="4">
    <source>
        <dbReference type="ARBA" id="ARBA00022917"/>
    </source>
</evidence>
<evidence type="ECO:0000313" key="7">
    <source>
        <dbReference type="EMBL" id="PJE74230.1"/>
    </source>
</evidence>
<dbReference type="CDD" id="cd14275">
    <property type="entry name" value="UBA_EF-Ts"/>
    <property type="match status" value="1"/>
</dbReference>
<evidence type="ECO:0000313" key="8">
    <source>
        <dbReference type="Proteomes" id="UP000228700"/>
    </source>
</evidence>
<evidence type="ECO:0000259" key="6">
    <source>
        <dbReference type="Pfam" id="PF00889"/>
    </source>
</evidence>
<name>A0A2M8LC83_9BACT</name>
<keyword evidence="3 5" id="KW-0251">Elongation factor</keyword>
<comment type="caution">
    <text evidence="7">The sequence shown here is derived from an EMBL/GenBank/DDBJ whole genome shotgun (WGS) entry which is preliminary data.</text>
</comment>
<protein>
    <recommendedName>
        <fullName evidence="2 5">Elongation factor Ts</fullName>
        <shortName evidence="5">EF-Ts</shortName>
    </recommendedName>
</protein>
<dbReference type="InterPro" id="IPR009060">
    <property type="entry name" value="UBA-like_sf"/>
</dbReference>
<sequence length="195" mass="21405">MVTTDLVKELRDETGVSVMQCKKALEDAGGDKAKALVILKKKGAEAASKKGDRTLNAGTIQSYIHSTGMVGVMVELACETDFVAKNDEFKTLARDIAMHVAAQRPEFLKESDITEEAKATAMSVFEKDVEGKPEEMKAKILEGKLSAYFAERVLMNQPFIKNPDVTIAGLIGEAVQKFGEKTELVRFVRYGVLEK</sequence>
<feature type="region of interest" description="Involved in Mg(2+) ion dislocation from EF-Tu" evidence="5">
    <location>
        <begin position="80"/>
        <end position="83"/>
    </location>
</feature>
<dbReference type="InterPro" id="IPR036402">
    <property type="entry name" value="EF-Ts_dimer_sf"/>
</dbReference>
<comment type="similarity">
    <text evidence="1 5">Belongs to the EF-Ts family.</text>
</comment>
<dbReference type="GO" id="GO:0003746">
    <property type="term" value="F:translation elongation factor activity"/>
    <property type="evidence" value="ECO:0007669"/>
    <property type="project" value="UniProtKB-UniRule"/>
</dbReference>
<keyword evidence="4 5" id="KW-0648">Protein biosynthesis</keyword>
<evidence type="ECO:0000256" key="2">
    <source>
        <dbReference type="ARBA" id="ARBA00016956"/>
    </source>
</evidence>
<dbReference type="AlphaFoldDB" id="A0A2M8LC83"/>
<feature type="domain" description="Translation elongation factor EFTs/EF1B dimerisation" evidence="6">
    <location>
        <begin position="56"/>
        <end position="192"/>
    </location>
</feature>
<evidence type="ECO:0000256" key="5">
    <source>
        <dbReference type="HAMAP-Rule" id="MF_00050"/>
    </source>
</evidence>
<comment type="subcellular location">
    <subcellularLocation>
        <location evidence="5">Cytoplasm</location>
    </subcellularLocation>
</comment>
<dbReference type="GO" id="GO:0005737">
    <property type="term" value="C:cytoplasm"/>
    <property type="evidence" value="ECO:0007669"/>
    <property type="project" value="UniProtKB-SubCell"/>
</dbReference>
<evidence type="ECO:0000256" key="3">
    <source>
        <dbReference type="ARBA" id="ARBA00022768"/>
    </source>
</evidence>
<evidence type="ECO:0000256" key="1">
    <source>
        <dbReference type="ARBA" id="ARBA00005532"/>
    </source>
</evidence>
<dbReference type="PANTHER" id="PTHR11741">
    <property type="entry name" value="ELONGATION FACTOR TS"/>
    <property type="match status" value="1"/>
</dbReference>
<comment type="function">
    <text evidence="5">Associates with the EF-Tu.GDP complex and induces the exchange of GDP to GTP. It remains bound to the aminoacyl-tRNA.EF-Tu.GTP complex up to the GTP hydrolysis stage on the ribosome.</text>
</comment>
<dbReference type="HAMAP" id="MF_00050">
    <property type="entry name" value="EF_Ts"/>
    <property type="match status" value="1"/>
</dbReference>
<reference evidence="8" key="1">
    <citation type="submission" date="2017-09" db="EMBL/GenBank/DDBJ databases">
        <title>Depth-based differentiation of microbial function through sediment-hosted aquifers and enrichment of novel symbionts in the deep terrestrial subsurface.</title>
        <authorList>
            <person name="Probst A.J."/>
            <person name="Ladd B."/>
            <person name="Jarett J.K."/>
            <person name="Geller-Mcgrath D.E."/>
            <person name="Sieber C.M.K."/>
            <person name="Emerson J.B."/>
            <person name="Anantharaman K."/>
            <person name="Thomas B.C."/>
            <person name="Malmstrom R."/>
            <person name="Stieglmeier M."/>
            <person name="Klingl A."/>
            <person name="Woyke T."/>
            <person name="Ryan C.M."/>
            <person name="Banfield J.F."/>
        </authorList>
    </citation>
    <scope>NUCLEOTIDE SEQUENCE [LARGE SCALE GENOMIC DNA]</scope>
</reference>
<accession>A0A2M8LC83</accession>
<dbReference type="InterPro" id="IPR001816">
    <property type="entry name" value="Transl_elong_EFTs/EF1B"/>
</dbReference>
<dbReference type="Gene3D" id="3.30.479.20">
    <property type="entry name" value="Elongation factor Ts, dimerisation domain"/>
    <property type="match status" value="1"/>
</dbReference>
<dbReference type="Pfam" id="PF00889">
    <property type="entry name" value="EF_TS"/>
    <property type="match status" value="1"/>
</dbReference>
<dbReference type="EMBL" id="PFEQ01000009">
    <property type="protein sequence ID" value="PJE74230.1"/>
    <property type="molecule type" value="Genomic_DNA"/>
</dbReference>
<dbReference type="Gene3D" id="1.10.8.10">
    <property type="entry name" value="DNA helicase RuvA subunit, C-terminal domain"/>
    <property type="match status" value="1"/>
</dbReference>
<organism evidence="7 8">
    <name type="scientific">Candidatus Taylorbacteria bacterium CG10_big_fil_rev_8_21_14_0_10_41_48</name>
    <dbReference type="NCBI Taxonomy" id="1975024"/>
    <lineage>
        <taxon>Bacteria</taxon>
        <taxon>Candidatus Tayloriibacteriota</taxon>
    </lineage>
</organism>
<dbReference type="SUPFAM" id="SSF54713">
    <property type="entry name" value="Elongation factor Ts (EF-Ts), dimerisation domain"/>
    <property type="match status" value="1"/>
</dbReference>
<dbReference type="PANTHER" id="PTHR11741:SF0">
    <property type="entry name" value="ELONGATION FACTOR TS, MITOCHONDRIAL"/>
    <property type="match status" value="1"/>
</dbReference>